<accession>A0ABP8IS28</accession>
<keyword evidence="1" id="KW-0812">Transmembrane</keyword>
<evidence type="ECO:0000259" key="2">
    <source>
        <dbReference type="Pfam" id="PF09925"/>
    </source>
</evidence>
<evidence type="ECO:0000256" key="1">
    <source>
        <dbReference type="SAM" id="Phobius"/>
    </source>
</evidence>
<comment type="caution">
    <text evidence="3">The sequence shown here is derived from an EMBL/GenBank/DDBJ whole genome shotgun (WGS) entry which is preliminary data.</text>
</comment>
<dbReference type="Pfam" id="PF09925">
    <property type="entry name" value="DUF2157"/>
    <property type="match status" value="1"/>
</dbReference>
<keyword evidence="4" id="KW-1185">Reference proteome</keyword>
<dbReference type="Proteomes" id="UP001501153">
    <property type="component" value="Unassembled WGS sequence"/>
</dbReference>
<reference evidence="4" key="1">
    <citation type="journal article" date="2019" name="Int. J. Syst. Evol. Microbiol.">
        <title>The Global Catalogue of Microorganisms (GCM) 10K type strain sequencing project: providing services to taxonomists for standard genome sequencing and annotation.</title>
        <authorList>
            <consortium name="The Broad Institute Genomics Platform"/>
            <consortium name="The Broad Institute Genome Sequencing Center for Infectious Disease"/>
            <person name="Wu L."/>
            <person name="Ma J."/>
        </authorList>
    </citation>
    <scope>NUCLEOTIDE SEQUENCE [LARGE SCALE GENOMIC DNA]</scope>
    <source>
        <strain evidence="4">JCM 17923</strain>
    </source>
</reference>
<feature type="transmembrane region" description="Helical" evidence="1">
    <location>
        <begin position="373"/>
        <end position="390"/>
    </location>
</feature>
<keyword evidence="1" id="KW-0472">Membrane</keyword>
<feature type="transmembrane region" description="Helical" evidence="1">
    <location>
        <begin position="192"/>
        <end position="209"/>
    </location>
</feature>
<sequence>MSRKFIETDGPQWVEEGIISPEQYARLLGRYPEQERAIGLLPLLGGLLVGLGILSLVAANWQALPELLRLAILLFTLLAAYTAGERALRQGQRPLGIGLLCVGLLTFGAGIVLTGQMYHLVSHDVRALLLWALAGLALTWLYRSRFLFLLTLVILGAAMAYSVHEFEVYSYVGLGLLVLGLGGYWFRYPDNLLGWGFSLGWLTAMGLLLDHTHTPFVWLLPLLGLLYVAGDWLPRRREALAVQLLPLAAAWFVAASVAANGEAESTLEVLRKAGGAYALALLVLLGASAAGKWRQRALPSLSDWLIFLPLFFLPAGPLVIILQLLVLYAFAGAVLWAGYREQWRAEVNAGTVLFILASALAYFRLTWAFLDKSLFFIGGGVLLLALSWWLRRRNEQILAQTPPLAAADAHE</sequence>
<feature type="transmembrane region" description="Helical" evidence="1">
    <location>
        <begin position="67"/>
        <end position="84"/>
    </location>
</feature>
<feature type="transmembrane region" description="Helical" evidence="1">
    <location>
        <begin position="240"/>
        <end position="261"/>
    </location>
</feature>
<feature type="transmembrane region" description="Helical" evidence="1">
    <location>
        <begin position="96"/>
        <end position="120"/>
    </location>
</feature>
<keyword evidence="1" id="KW-1133">Transmembrane helix</keyword>
<feature type="transmembrane region" description="Helical" evidence="1">
    <location>
        <begin position="140"/>
        <end position="161"/>
    </location>
</feature>
<feature type="domain" description="DUF2157" evidence="2">
    <location>
        <begin position="12"/>
        <end position="147"/>
    </location>
</feature>
<feature type="transmembrane region" description="Helical" evidence="1">
    <location>
        <begin position="273"/>
        <end position="291"/>
    </location>
</feature>
<evidence type="ECO:0000313" key="4">
    <source>
        <dbReference type="Proteomes" id="UP001501153"/>
    </source>
</evidence>
<feature type="transmembrane region" description="Helical" evidence="1">
    <location>
        <begin position="349"/>
        <end position="367"/>
    </location>
</feature>
<dbReference type="RefSeq" id="WP_345237939.1">
    <property type="nucleotide sequence ID" value="NZ_BAABGZ010000079.1"/>
</dbReference>
<evidence type="ECO:0000313" key="3">
    <source>
        <dbReference type="EMBL" id="GAA4367981.1"/>
    </source>
</evidence>
<protein>
    <recommendedName>
        <fullName evidence="2">DUF2157 domain-containing protein</fullName>
    </recommendedName>
</protein>
<organism evidence="3 4">
    <name type="scientific">Hymenobacter saemangeumensis</name>
    <dbReference type="NCBI Taxonomy" id="1084522"/>
    <lineage>
        <taxon>Bacteria</taxon>
        <taxon>Pseudomonadati</taxon>
        <taxon>Bacteroidota</taxon>
        <taxon>Cytophagia</taxon>
        <taxon>Cytophagales</taxon>
        <taxon>Hymenobacteraceae</taxon>
        <taxon>Hymenobacter</taxon>
    </lineage>
</organism>
<dbReference type="EMBL" id="BAABGZ010000079">
    <property type="protein sequence ID" value="GAA4367981.1"/>
    <property type="molecule type" value="Genomic_DNA"/>
</dbReference>
<dbReference type="InterPro" id="IPR018677">
    <property type="entry name" value="DUF2157"/>
</dbReference>
<name>A0ABP8IS28_9BACT</name>
<feature type="transmembrane region" description="Helical" evidence="1">
    <location>
        <begin position="40"/>
        <end position="61"/>
    </location>
</feature>
<feature type="transmembrane region" description="Helical" evidence="1">
    <location>
        <begin position="311"/>
        <end position="337"/>
    </location>
</feature>
<feature type="transmembrane region" description="Helical" evidence="1">
    <location>
        <begin position="168"/>
        <end position="186"/>
    </location>
</feature>
<proteinExistence type="predicted"/>
<gene>
    <name evidence="3" type="ORF">GCM10023185_40270</name>
</gene>